<dbReference type="HOGENOM" id="CLU_3118629_0_0_9"/>
<evidence type="ECO:0000313" key="2">
    <source>
        <dbReference type="Proteomes" id="UP000005950"/>
    </source>
</evidence>
<organism evidence="1 2">
    <name type="scientific">Holdemania filiformis DSM 12042</name>
    <dbReference type="NCBI Taxonomy" id="545696"/>
    <lineage>
        <taxon>Bacteria</taxon>
        <taxon>Bacillati</taxon>
        <taxon>Bacillota</taxon>
        <taxon>Erysipelotrichia</taxon>
        <taxon>Erysipelotrichales</taxon>
        <taxon>Erysipelotrichaceae</taxon>
        <taxon>Holdemania</taxon>
    </lineage>
</organism>
<dbReference type="AlphaFoldDB" id="B9Y967"/>
<gene>
    <name evidence="1" type="ORF">HOLDEFILI_02372</name>
</gene>
<dbReference type="STRING" id="545696.HOLDEFILI_02372"/>
<dbReference type="Proteomes" id="UP000005950">
    <property type="component" value="Unassembled WGS sequence"/>
</dbReference>
<reference evidence="1 2" key="1">
    <citation type="submission" date="2008-12" db="EMBL/GenBank/DDBJ databases">
        <authorList>
            <person name="Fulton L."/>
            <person name="Clifton S."/>
            <person name="Fulton B."/>
            <person name="Xu J."/>
            <person name="Minx P."/>
            <person name="Pepin K.H."/>
            <person name="Johnson M."/>
            <person name="Bhonagiri V."/>
            <person name="Nash W.E."/>
            <person name="Mardis E.R."/>
            <person name="Wilson R.K."/>
        </authorList>
    </citation>
    <scope>NUCLEOTIDE SEQUENCE [LARGE SCALE GENOMIC DNA]</scope>
    <source>
        <strain evidence="1 2">DSM 12042</strain>
    </source>
</reference>
<accession>B9Y967</accession>
<dbReference type="EMBL" id="ACCF01000140">
    <property type="protein sequence ID" value="EEF67451.1"/>
    <property type="molecule type" value="Genomic_DNA"/>
</dbReference>
<evidence type="ECO:0000313" key="1">
    <source>
        <dbReference type="EMBL" id="EEF67451.1"/>
    </source>
</evidence>
<sequence>MKRRYFKGIDLTVSSFLRLFFFYRFVNHQILSIQHTGRMSPQQDPAWEFK</sequence>
<protein>
    <submittedName>
        <fullName evidence="1">Uncharacterized protein</fullName>
    </submittedName>
</protein>
<comment type="caution">
    <text evidence="1">The sequence shown here is derived from an EMBL/GenBank/DDBJ whole genome shotgun (WGS) entry which is preliminary data.</text>
</comment>
<reference evidence="1 2" key="2">
    <citation type="submission" date="2009-02" db="EMBL/GenBank/DDBJ databases">
        <title>Draft genome sequence of Holdemania filiformis DSM 12042.</title>
        <authorList>
            <person name="Sudarsanam P."/>
            <person name="Ley R."/>
            <person name="Guruge J."/>
            <person name="Turnbaugh P.J."/>
            <person name="Mahowald M."/>
            <person name="Liep D."/>
            <person name="Gordon J."/>
        </authorList>
    </citation>
    <scope>NUCLEOTIDE SEQUENCE [LARGE SCALE GENOMIC DNA]</scope>
    <source>
        <strain evidence="1 2">DSM 12042</strain>
    </source>
</reference>
<name>B9Y967_9FIRM</name>
<proteinExistence type="predicted"/>